<dbReference type="InterPro" id="IPR001478">
    <property type="entry name" value="PDZ"/>
</dbReference>
<keyword evidence="4" id="KW-0175">Coiled coil</keyword>
<dbReference type="Proteomes" id="UP000695000">
    <property type="component" value="Unplaced"/>
</dbReference>
<dbReference type="SMART" id="SM00228">
    <property type="entry name" value="PDZ"/>
    <property type="match status" value="1"/>
</dbReference>
<dbReference type="PANTHER" id="PTHR24214:SF38">
    <property type="entry name" value="PDZ AND LIM DOMAIN PROTEIN ZASP-RELATED"/>
    <property type="match status" value="1"/>
</dbReference>
<dbReference type="InterPro" id="IPR050604">
    <property type="entry name" value="PDZ-LIM_domain"/>
</dbReference>
<evidence type="ECO:0000313" key="6">
    <source>
        <dbReference type="Proteomes" id="UP000695000"/>
    </source>
</evidence>
<evidence type="ECO:0000259" key="5">
    <source>
        <dbReference type="PROSITE" id="PS50106"/>
    </source>
</evidence>
<evidence type="ECO:0000256" key="1">
    <source>
        <dbReference type="ARBA" id="ARBA00004496"/>
    </source>
</evidence>
<evidence type="ECO:0000313" key="7">
    <source>
        <dbReference type="RefSeq" id="XP_017784602.1"/>
    </source>
</evidence>
<dbReference type="RefSeq" id="XP_017784602.1">
    <property type="nucleotide sequence ID" value="XM_017929113.1"/>
</dbReference>
<keyword evidence="3" id="KW-0479">Metal-binding</keyword>
<keyword evidence="3" id="KW-0440">LIM domain</keyword>
<keyword evidence="6" id="KW-1185">Reference proteome</keyword>
<dbReference type="SUPFAM" id="SSF50156">
    <property type="entry name" value="PDZ domain-like"/>
    <property type="match status" value="1"/>
</dbReference>
<keyword evidence="2" id="KW-0963">Cytoplasm</keyword>
<keyword evidence="3" id="KW-0862">Zinc</keyword>
<feature type="coiled-coil region" evidence="4">
    <location>
        <begin position="333"/>
        <end position="368"/>
    </location>
</feature>
<protein>
    <submittedName>
        <fullName evidence="7">Titin homolog isoform X1</fullName>
    </submittedName>
</protein>
<reference evidence="7" key="1">
    <citation type="submission" date="2025-08" db="UniProtKB">
        <authorList>
            <consortium name="RefSeq"/>
        </authorList>
    </citation>
    <scope>IDENTIFICATION</scope>
    <source>
        <tissue evidence="7">Whole Larva</tissue>
    </source>
</reference>
<dbReference type="Pfam" id="PF00595">
    <property type="entry name" value="PDZ"/>
    <property type="match status" value="1"/>
</dbReference>
<dbReference type="PROSITE" id="PS50106">
    <property type="entry name" value="PDZ"/>
    <property type="match status" value="1"/>
</dbReference>
<sequence length="672" mass="77561">MAIELRFSKKDNHPWGFRLTGGSDHDFPLTVVKIVDGSHADRAGLKVGDVLLKIQDTNTDDLTHEQAHESLLKLDQEFTVKILRGDLTDIQLNLIADEDRNEEVYNILEGSIPIEYEERPYPDEQTTENISFVKHDLNLTDEEVHRIINPENFENSATLKELKKNENLEHVSTEEQRMFYVANAEVKSELYLEQTIEKQVNTQILIQAERNQFEEMQSAANKVSAQHVHSSQICENEVLGKSEVLKAINTCLSDLEIEERKWSTFLQKPKNPKPIVKEEELKENQYKVVIRTKKDLEIERATKKAEKEAAVAMEIAAEESRIEAERAAYEATLIAEEETYNEINVEMKEANKNERRKLEEEDDIINKEITVEIEPDYDSVSEKSEENMTYITGTKKSTLSIEQQLSQVKEQLSALSDLPQTIQMTLSLITQQLQKIAHNSQSHEEEMENEFSCAENTDTEDEITELVILESQDALSIVEEESENRESIQDFLIEEQRCLQSSELEASVLVKTMSLEEDIMDQEDIDMKLIEEIEEKKNAQLKIDKQAKEMNEFRPLAPLERPIILPGGRKWSQPDDAVRSFRQPKMSDDKIDQTISSYYEVVTGHTIGINFLKFQPPPKKMDHLQHSEVYKIIHDLEPPAKGILARPEMILSEEDYFTKKNENNQISPQMER</sequence>
<dbReference type="Gene3D" id="2.30.42.10">
    <property type="match status" value="1"/>
</dbReference>
<accession>A0ABM1NCQ2</accession>
<comment type="subcellular location">
    <subcellularLocation>
        <location evidence="1">Cytoplasm</location>
    </subcellularLocation>
</comment>
<evidence type="ECO:0000256" key="2">
    <source>
        <dbReference type="ARBA" id="ARBA00022490"/>
    </source>
</evidence>
<dbReference type="InterPro" id="IPR036034">
    <property type="entry name" value="PDZ_sf"/>
</dbReference>
<gene>
    <name evidence="7" type="primary">LOC108568178</name>
</gene>
<organism evidence="6 7">
    <name type="scientific">Nicrophorus vespilloides</name>
    <name type="common">Boreal carrion beetle</name>
    <dbReference type="NCBI Taxonomy" id="110193"/>
    <lineage>
        <taxon>Eukaryota</taxon>
        <taxon>Metazoa</taxon>
        <taxon>Ecdysozoa</taxon>
        <taxon>Arthropoda</taxon>
        <taxon>Hexapoda</taxon>
        <taxon>Insecta</taxon>
        <taxon>Pterygota</taxon>
        <taxon>Neoptera</taxon>
        <taxon>Endopterygota</taxon>
        <taxon>Coleoptera</taxon>
        <taxon>Polyphaga</taxon>
        <taxon>Staphyliniformia</taxon>
        <taxon>Silphidae</taxon>
        <taxon>Nicrophorinae</taxon>
        <taxon>Nicrophorus</taxon>
    </lineage>
</organism>
<dbReference type="PANTHER" id="PTHR24214">
    <property type="entry name" value="PDZ AND LIM DOMAIN PROTEIN ZASP"/>
    <property type="match status" value="1"/>
</dbReference>
<name>A0ABM1NCQ2_NICVS</name>
<dbReference type="GeneID" id="108568178"/>
<feature type="domain" description="PDZ" evidence="5">
    <location>
        <begin position="4"/>
        <end position="86"/>
    </location>
</feature>
<evidence type="ECO:0000256" key="4">
    <source>
        <dbReference type="SAM" id="Coils"/>
    </source>
</evidence>
<evidence type="ECO:0000256" key="3">
    <source>
        <dbReference type="ARBA" id="ARBA00023038"/>
    </source>
</evidence>
<proteinExistence type="predicted"/>